<dbReference type="EMBL" id="JAUTWS010000016">
    <property type="protein sequence ID" value="MDO9710258.1"/>
    <property type="molecule type" value="Genomic_DNA"/>
</dbReference>
<proteinExistence type="predicted"/>
<name>A0ABT9E262_9PROT</name>
<gene>
    <name evidence="1" type="ORF">Q7A36_18030</name>
</gene>
<comment type="caution">
    <text evidence="1">The sequence shown here is derived from an EMBL/GenBank/DDBJ whole genome shotgun (WGS) entry which is preliminary data.</text>
</comment>
<organism evidence="1 2">
    <name type="scientific">Paracraurococcus lichenis</name>
    <dbReference type="NCBI Taxonomy" id="3064888"/>
    <lineage>
        <taxon>Bacteria</taxon>
        <taxon>Pseudomonadati</taxon>
        <taxon>Pseudomonadota</taxon>
        <taxon>Alphaproteobacteria</taxon>
        <taxon>Acetobacterales</taxon>
        <taxon>Roseomonadaceae</taxon>
        <taxon>Paracraurococcus</taxon>
    </lineage>
</organism>
<dbReference type="RefSeq" id="WP_305105118.1">
    <property type="nucleotide sequence ID" value="NZ_JAUTWS010000016.1"/>
</dbReference>
<evidence type="ECO:0000313" key="2">
    <source>
        <dbReference type="Proteomes" id="UP001243009"/>
    </source>
</evidence>
<reference evidence="1 2" key="1">
    <citation type="submission" date="2023-08" db="EMBL/GenBank/DDBJ databases">
        <title>The draft genome sequence of Paracraurococcus sp. LOR1-02.</title>
        <authorList>
            <person name="Kingkaew E."/>
            <person name="Tanasupawat S."/>
        </authorList>
    </citation>
    <scope>NUCLEOTIDE SEQUENCE [LARGE SCALE GENOMIC DNA]</scope>
    <source>
        <strain evidence="1 2">LOR1-02</strain>
    </source>
</reference>
<keyword evidence="2" id="KW-1185">Reference proteome</keyword>
<accession>A0ABT9E262</accession>
<evidence type="ECO:0000313" key="1">
    <source>
        <dbReference type="EMBL" id="MDO9710258.1"/>
    </source>
</evidence>
<dbReference type="Proteomes" id="UP001243009">
    <property type="component" value="Unassembled WGS sequence"/>
</dbReference>
<protein>
    <submittedName>
        <fullName evidence="1">Uncharacterized protein</fullName>
    </submittedName>
</protein>
<sequence>MTLYTVEVAGRPVLVFSEETRDSAEELVNSLIGQDLKEFESGGAPLWDGTAALTVREAGEAETTRWEEGLEEAREGGSIGDDAEEFAVFLVPLDEEDEEEDEDEDDEEA</sequence>